<dbReference type="InterPro" id="IPR021888">
    <property type="entry name" value="DUF3499"/>
</dbReference>
<gene>
    <name evidence="2" type="ORF">RIL96_04835</name>
</gene>
<comment type="caution">
    <text evidence="2">The sequence shown here is derived from an EMBL/GenBank/DDBJ whole genome shotgun (WGS) entry which is preliminary data.</text>
</comment>
<evidence type="ECO:0000256" key="1">
    <source>
        <dbReference type="SAM" id="MobiDB-lite"/>
    </source>
</evidence>
<dbReference type="Proteomes" id="UP001251870">
    <property type="component" value="Unassembled WGS sequence"/>
</dbReference>
<organism evidence="2 3">
    <name type="scientific">Nesterenkonia aerolata</name>
    <dbReference type="NCBI Taxonomy" id="3074079"/>
    <lineage>
        <taxon>Bacteria</taxon>
        <taxon>Bacillati</taxon>
        <taxon>Actinomycetota</taxon>
        <taxon>Actinomycetes</taxon>
        <taxon>Micrococcales</taxon>
        <taxon>Micrococcaceae</taxon>
        <taxon>Nesterenkonia</taxon>
    </lineage>
</organism>
<dbReference type="RefSeq" id="WP_310547872.1">
    <property type="nucleotide sequence ID" value="NZ_JAVKGR010000003.1"/>
</dbReference>
<reference evidence="2 3" key="1">
    <citation type="submission" date="2023-09" db="EMBL/GenBank/DDBJ databases">
        <title>Description of three actinobacteria isolated from air of manufacturing shop in a pharmaceutical factory.</title>
        <authorList>
            <person name="Zhang D.-F."/>
        </authorList>
    </citation>
    <scope>NUCLEOTIDE SEQUENCE [LARGE SCALE GENOMIC DNA]</scope>
    <source>
        <strain evidence="2 3">LY-0111</strain>
    </source>
</reference>
<keyword evidence="3" id="KW-1185">Reference proteome</keyword>
<dbReference type="Pfam" id="PF12005">
    <property type="entry name" value="DUF3499"/>
    <property type="match status" value="1"/>
</dbReference>
<protein>
    <submittedName>
        <fullName evidence="2">DUF3499 domain-containing protein</fullName>
    </submittedName>
</protein>
<feature type="region of interest" description="Disordered" evidence="1">
    <location>
        <begin position="88"/>
        <end position="136"/>
    </location>
</feature>
<proteinExistence type="predicted"/>
<evidence type="ECO:0000313" key="3">
    <source>
        <dbReference type="Proteomes" id="UP001251870"/>
    </source>
</evidence>
<accession>A0ABU2DQW9</accession>
<sequence length="136" mass="14578">MDSSRRCTRSGCDRPAVATLTYSYGDSTIVVGPMSTYAEPHTYDLCAPHADTLSAPRGWEVMRLDYPSAPPEAPDDLLAVADAVRTQENPTVPPSSGLAPGDESAQAAARESRGRLEPPQSDASLVRGHLRLLRDD</sequence>
<dbReference type="EMBL" id="JAVKGR010000003">
    <property type="protein sequence ID" value="MDR8018886.1"/>
    <property type="molecule type" value="Genomic_DNA"/>
</dbReference>
<evidence type="ECO:0000313" key="2">
    <source>
        <dbReference type="EMBL" id="MDR8018886.1"/>
    </source>
</evidence>
<name>A0ABU2DQW9_9MICC</name>